<evidence type="ECO:0008006" key="3">
    <source>
        <dbReference type="Google" id="ProtNLM"/>
    </source>
</evidence>
<dbReference type="EMBL" id="FUXA01000005">
    <property type="protein sequence ID" value="SJZ50512.1"/>
    <property type="molecule type" value="Genomic_DNA"/>
</dbReference>
<dbReference type="Proteomes" id="UP000189857">
    <property type="component" value="Unassembled WGS sequence"/>
</dbReference>
<accession>A0A1T4L721</accession>
<gene>
    <name evidence="1" type="ORF">SAMN02745110_00705</name>
</gene>
<reference evidence="1 2" key="1">
    <citation type="submission" date="2017-02" db="EMBL/GenBank/DDBJ databases">
        <authorList>
            <person name="Peterson S.W."/>
        </authorList>
    </citation>
    <scope>NUCLEOTIDE SEQUENCE [LARGE SCALE GENOMIC DNA]</scope>
    <source>
        <strain evidence="1 2">ATCC 17233</strain>
    </source>
</reference>
<name>A0A1T4L721_9FIRM</name>
<protein>
    <recommendedName>
        <fullName evidence="3">Acyl-coenzyme A:6-aminopenicillanic acid acyl-transferase</fullName>
    </recommendedName>
</protein>
<dbReference type="AlphaFoldDB" id="A0A1T4L721"/>
<dbReference type="NCBIfam" id="NF040521">
    <property type="entry name" value="C45_proenzyme"/>
    <property type="match status" value="1"/>
</dbReference>
<proteinExistence type="predicted"/>
<dbReference type="Gene3D" id="3.60.60.10">
    <property type="entry name" value="Penicillin V Acylase, Chain A"/>
    <property type="match status" value="1"/>
</dbReference>
<dbReference type="InterPro" id="IPR047794">
    <property type="entry name" value="C45_proenzyme-like"/>
</dbReference>
<organism evidence="1 2">
    <name type="scientific">Eubacterium ruminantium</name>
    <dbReference type="NCBI Taxonomy" id="42322"/>
    <lineage>
        <taxon>Bacteria</taxon>
        <taxon>Bacillati</taxon>
        <taxon>Bacillota</taxon>
        <taxon>Clostridia</taxon>
        <taxon>Eubacteriales</taxon>
        <taxon>Eubacteriaceae</taxon>
        <taxon>Eubacterium</taxon>
    </lineage>
</organism>
<evidence type="ECO:0000313" key="1">
    <source>
        <dbReference type="EMBL" id="SJZ50512.1"/>
    </source>
</evidence>
<keyword evidence="2" id="KW-1185">Reference proteome</keyword>
<evidence type="ECO:0000313" key="2">
    <source>
        <dbReference type="Proteomes" id="UP000189857"/>
    </source>
</evidence>
<sequence length="480" mass="53589">MKGKNVCMKYKKSGNKIKKCLASLMIFSLAATSVMSLGGCGKKKKITNPNGMKKVGSLNVEEEVNYSDESTKERPGLCISSENELCKIDVYDSYYDVTLDYENGSPSEVGKAYAEAILKVMPDYDSMMESVLYENIKNSYDGRNVNYDDLKKRITTLIAAIPDEYRIEIESFAKAMSDGEEGYSENGKLSYIEILTFQIIPDALRPTACSALSLWGNKTKTGERITLRNLEWNMGSEDQLTRIHAVVHMKKGKESITSINVLGLLDILTAVNDDGVMIGILDVGSKLHSPFVYEGKKCYTFEVRYALEHFSTAKEAGEFLVGESGDFTWCNNLLVTDKKDAFCCENATAEVAVDGKAKSVLRSEDTEIMEGLSWDSKDSLCIVNTFASKGNQDRFTGEPFNINRWVKYNKWVSETDKFSVADVKGLMAREVVEQYEVDNIHNRGTVHTVILDYATCTIHVSFTKGSYADDVPNYIDVGTY</sequence>